<evidence type="ECO:0000313" key="1">
    <source>
        <dbReference type="EMBL" id="TWT57283.1"/>
    </source>
</evidence>
<protein>
    <submittedName>
        <fullName evidence="1">Uncharacterized protein</fullName>
    </submittedName>
</protein>
<name>A0A5C5X4X0_9PLAN</name>
<dbReference type="AlphaFoldDB" id="A0A5C5X4X0"/>
<gene>
    <name evidence="1" type="ORF">KOR42_06420</name>
</gene>
<comment type="caution">
    <text evidence="1">The sequence shown here is derived from an EMBL/GenBank/DDBJ whole genome shotgun (WGS) entry which is preliminary data.</text>
</comment>
<dbReference type="Proteomes" id="UP000317243">
    <property type="component" value="Unassembled WGS sequence"/>
</dbReference>
<proteinExistence type="predicted"/>
<evidence type="ECO:0000313" key="2">
    <source>
        <dbReference type="Proteomes" id="UP000317243"/>
    </source>
</evidence>
<sequence>MNGQFCRSDSILCNCYIEQAEARSSLKSARFAVRRLFSAKFSSKDVLDGVKSSNSSSIMLSQFSASSPDFFERMSAQIKIDSPISMRLAHLFR</sequence>
<keyword evidence="2" id="KW-1185">Reference proteome</keyword>
<accession>A0A5C5X4X0</accession>
<reference evidence="1 2" key="1">
    <citation type="submission" date="2019-02" db="EMBL/GenBank/DDBJ databases">
        <title>Deep-cultivation of Planctomycetes and their phenomic and genomic characterization uncovers novel biology.</title>
        <authorList>
            <person name="Wiegand S."/>
            <person name="Jogler M."/>
            <person name="Boedeker C."/>
            <person name="Pinto D."/>
            <person name="Vollmers J."/>
            <person name="Rivas-Marin E."/>
            <person name="Kohn T."/>
            <person name="Peeters S.H."/>
            <person name="Heuer A."/>
            <person name="Rast P."/>
            <person name="Oberbeckmann S."/>
            <person name="Bunk B."/>
            <person name="Jeske O."/>
            <person name="Meyerdierks A."/>
            <person name="Storesund J.E."/>
            <person name="Kallscheuer N."/>
            <person name="Luecker S."/>
            <person name="Lage O.M."/>
            <person name="Pohl T."/>
            <person name="Merkel B.J."/>
            <person name="Hornburger P."/>
            <person name="Mueller R.-W."/>
            <person name="Bruemmer F."/>
            <person name="Labrenz M."/>
            <person name="Spormann A.M."/>
            <person name="Op Den Camp H."/>
            <person name="Overmann J."/>
            <person name="Amann R."/>
            <person name="Jetten M.S.M."/>
            <person name="Mascher T."/>
            <person name="Medema M.H."/>
            <person name="Devos D.P."/>
            <person name="Kaster A.-K."/>
            <person name="Ovreas L."/>
            <person name="Rohde M."/>
            <person name="Galperin M.Y."/>
            <person name="Jogler C."/>
        </authorList>
    </citation>
    <scope>NUCLEOTIDE SEQUENCE [LARGE SCALE GENOMIC DNA]</scope>
    <source>
        <strain evidence="1 2">KOR42</strain>
    </source>
</reference>
<dbReference type="EMBL" id="SIHI01000001">
    <property type="protein sequence ID" value="TWT57283.1"/>
    <property type="molecule type" value="Genomic_DNA"/>
</dbReference>
<organism evidence="1 2">
    <name type="scientific">Thalassoglobus neptunius</name>
    <dbReference type="NCBI Taxonomy" id="1938619"/>
    <lineage>
        <taxon>Bacteria</taxon>
        <taxon>Pseudomonadati</taxon>
        <taxon>Planctomycetota</taxon>
        <taxon>Planctomycetia</taxon>
        <taxon>Planctomycetales</taxon>
        <taxon>Planctomycetaceae</taxon>
        <taxon>Thalassoglobus</taxon>
    </lineage>
</organism>